<feature type="region of interest" description="Disordered" evidence="1">
    <location>
        <begin position="479"/>
        <end position="509"/>
    </location>
</feature>
<organism evidence="4 5">
    <name type="scientific">Blomia tropicalis</name>
    <name type="common">Mite</name>
    <dbReference type="NCBI Taxonomy" id="40697"/>
    <lineage>
        <taxon>Eukaryota</taxon>
        <taxon>Metazoa</taxon>
        <taxon>Ecdysozoa</taxon>
        <taxon>Arthropoda</taxon>
        <taxon>Chelicerata</taxon>
        <taxon>Arachnida</taxon>
        <taxon>Acari</taxon>
        <taxon>Acariformes</taxon>
        <taxon>Sarcoptiformes</taxon>
        <taxon>Astigmata</taxon>
        <taxon>Glycyphagoidea</taxon>
        <taxon>Echimyopodidae</taxon>
        <taxon>Blomia</taxon>
    </lineage>
</organism>
<feature type="compositionally biased region" description="Low complexity" evidence="1">
    <location>
        <begin position="386"/>
        <end position="415"/>
    </location>
</feature>
<dbReference type="EMBL" id="JAPWDV010000004">
    <property type="protein sequence ID" value="KAJ6215981.1"/>
    <property type="molecule type" value="Genomic_DNA"/>
</dbReference>
<feature type="compositionally biased region" description="Basic and acidic residues" evidence="1">
    <location>
        <begin position="328"/>
        <end position="338"/>
    </location>
</feature>
<feature type="compositionally biased region" description="Low complexity" evidence="1">
    <location>
        <begin position="446"/>
        <end position="458"/>
    </location>
</feature>
<sequence>MIETYRRKSNDRWSSSLSKILWSTYMEMYVLDRLHRLCHLIALTCSIIMVLYCRLFFGYEIEGLEQIPHDGPSLLIFYHGVIPLDMILMTFIIYIRDGRVAHTVAEKSFGGLPLLNRVSSRFIFPGPFERCVQVLNEQNLLQISPGGMREALFATVEHYETIWNQRKGFATVARTAKVRLVPIFTRNIRHLCWLPTTFQQYFRTLYERTNLPIGLFLGTFPVKLTTYIGKPIEWNCVQSAEELAEHVRIVIESMIEQYQTLPMSINDAIMERFMLNKATSDLGLEDYGPESESDLKDSNGNKPLDGNQSGGVDDGGNKLNDEPLEEEDKSKTKFSDERFAKLFPNRGANRSFMAKNVAKPKPTLPSFIKSTPPLLKAQVHTTPSPRGGQRSGRLGQGNQATTSRRTGTSTTTVRPRSNRINGLNNQLSQNGRQLSGRLSTSAPVRSTTSSSTNPGPSAAALAASRRLRQGSGISRFQRTNNSASVNNNNNSQQQLNNNSTIPALNPRRN</sequence>
<feature type="transmembrane region" description="Helical" evidence="2">
    <location>
        <begin position="77"/>
        <end position="95"/>
    </location>
</feature>
<dbReference type="InterPro" id="IPR002123">
    <property type="entry name" value="Plipid/glycerol_acylTrfase"/>
</dbReference>
<dbReference type="PANTHER" id="PTHR22753:SF14">
    <property type="entry name" value="MONOACYLGLYCEROL_DIACYLGLYCEROL O-ACYLTRANSFERASE"/>
    <property type="match status" value="1"/>
</dbReference>
<keyword evidence="2" id="KW-0812">Transmembrane</keyword>
<keyword evidence="5" id="KW-1185">Reference proteome</keyword>
<feature type="transmembrane region" description="Helical" evidence="2">
    <location>
        <begin position="37"/>
        <end position="57"/>
    </location>
</feature>
<dbReference type="CDD" id="cd07987">
    <property type="entry name" value="LPLAT_MGAT-like"/>
    <property type="match status" value="1"/>
</dbReference>
<feature type="domain" description="Phospholipid/glycerol acyltransferase" evidence="3">
    <location>
        <begin position="60"/>
        <end position="184"/>
    </location>
</feature>
<dbReference type="Pfam" id="PF01553">
    <property type="entry name" value="Acyltransferase"/>
    <property type="match status" value="1"/>
</dbReference>
<dbReference type="AlphaFoldDB" id="A0A9Q0RK55"/>
<protein>
    <recommendedName>
        <fullName evidence="3">Phospholipid/glycerol acyltransferase domain-containing protein</fullName>
    </recommendedName>
</protein>
<keyword evidence="2" id="KW-0472">Membrane</keyword>
<gene>
    <name evidence="4" type="ORF">RDWZM_010481</name>
</gene>
<evidence type="ECO:0000259" key="3">
    <source>
        <dbReference type="Pfam" id="PF01553"/>
    </source>
</evidence>
<dbReference type="GO" id="GO:0016746">
    <property type="term" value="F:acyltransferase activity"/>
    <property type="evidence" value="ECO:0007669"/>
    <property type="project" value="InterPro"/>
</dbReference>
<feature type="compositionally biased region" description="Low complexity" evidence="1">
    <location>
        <begin position="480"/>
        <end position="499"/>
    </location>
</feature>
<accession>A0A9Q0RK55</accession>
<proteinExistence type="predicted"/>
<reference evidence="4" key="1">
    <citation type="submission" date="2022-12" db="EMBL/GenBank/DDBJ databases">
        <title>Genome assemblies of Blomia tropicalis.</title>
        <authorList>
            <person name="Cui Y."/>
        </authorList>
    </citation>
    <scope>NUCLEOTIDE SEQUENCE</scope>
    <source>
        <tissue evidence="4">Adult mites</tissue>
    </source>
</reference>
<name>A0A9Q0RK55_BLOTA</name>
<feature type="region of interest" description="Disordered" evidence="1">
    <location>
        <begin position="353"/>
        <end position="458"/>
    </location>
</feature>
<feature type="compositionally biased region" description="Polar residues" evidence="1">
    <location>
        <begin position="418"/>
        <end position="445"/>
    </location>
</feature>
<comment type="caution">
    <text evidence="4">The sequence shown here is derived from an EMBL/GenBank/DDBJ whole genome shotgun (WGS) entry which is preliminary data.</text>
</comment>
<keyword evidence="2" id="KW-1133">Transmembrane helix</keyword>
<evidence type="ECO:0000256" key="1">
    <source>
        <dbReference type="SAM" id="MobiDB-lite"/>
    </source>
</evidence>
<dbReference type="GO" id="GO:0016020">
    <property type="term" value="C:membrane"/>
    <property type="evidence" value="ECO:0007669"/>
    <property type="project" value="TreeGrafter"/>
</dbReference>
<evidence type="ECO:0000256" key="2">
    <source>
        <dbReference type="SAM" id="Phobius"/>
    </source>
</evidence>
<dbReference type="PANTHER" id="PTHR22753">
    <property type="entry name" value="TRANSMEMBRANE PROTEIN 68"/>
    <property type="match status" value="1"/>
</dbReference>
<evidence type="ECO:0000313" key="4">
    <source>
        <dbReference type="EMBL" id="KAJ6215981.1"/>
    </source>
</evidence>
<dbReference type="Proteomes" id="UP001142055">
    <property type="component" value="Chromosome 4"/>
</dbReference>
<feature type="region of interest" description="Disordered" evidence="1">
    <location>
        <begin position="285"/>
        <end position="338"/>
    </location>
</feature>
<evidence type="ECO:0000313" key="5">
    <source>
        <dbReference type="Proteomes" id="UP001142055"/>
    </source>
</evidence>